<reference evidence="2 3" key="1">
    <citation type="journal article" date="2019" name="Int. J. Syst. Evol. Microbiol.">
        <title>The Global Catalogue of Microorganisms (GCM) 10K type strain sequencing project: providing services to taxonomists for standard genome sequencing and annotation.</title>
        <authorList>
            <consortium name="The Broad Institute Genomics Platform"/>
            <consortium name="The Broad Institute Genome Sequencing Center for Infectious Disease"/>
            <person name="Wu L."/>
            <person name="Ma J."/>
        </authorList>
    </citation>
    <scope>NUCLEOTIDE SEQUENCE [LARGE SCALE GENOMIC DNA]</scope>
    <source>
        <strain evidence="2 3">JCM 16009</strain>
    </source>
</reference>
<proteinExistence type="predicted"/>
<dbReference type="RefSeq" id="WP_344420837.1">
    <property type="nucleotide sequence ID" value="NZ_BAAAQK010000018.1"/>
</dbReference>
<gene>
    <name evidence="2" type="ORF">GCM10009836_46690</name>
</gene>
<dbReference type="SUPFAM" id="SSF55729">
    <property type="entry name" value="Acyl-CoA N-acyltransferases (Nat)"/>
    <property type="match status" value="1"/>
</dbReference>
<evidence type="ECO:0000259" key="1">
    <source>
        <dbReference type="Pfam" id="PF13480"/>
    </source>
</evidence>
<dbReference type="EMBL" id="BAAAQK010000018">
    <property type="protein sequence ID" value="GAA1861194.1"/>
    <property type="molecule type" value="Genomic_DNA"/>
</dbReference>
<sequence length="374" mass="40628">MSVAHGLTGIEAISGELEDLQLACGTHIMARWTWLGVCARVDPTYEPLAVTVREADGKLAGAALLGTRVRAGLREFVALGHGPTDAAALPVRSPDVAPRLAAAVLAAVSAERLRPWRLVLRHLPAGDPVAVALAARARHARLVPDEVAPRLVLEAGKTRLRDYTSKQYVKNRRRQAERLEAEGVTAVIDTTTDRDEIAAALPMISAICRERDREMERRSIVDLWSGRFFPEIVTAHAARGEILLLRARIGEDLAGYALCLRDGDALRVWNCRFDPRWSTFGIGQLCRSALIEHGIETGAGSIDWLLGDEPYKASISNDRVAAEDLFASSHAVIGAATTLALRVRDQAREATEDDATPPTWVKVVRTIGKPLLGS</sequence>
<comment type="caution">
    <text evidence="2">The sequence shown here is derived from an EMBL/GenBank/DDBJ whole genome shotgun (WGS) entry which is preliminary data.</text>
</comment>
<dbReference type="InterPro" id="IPR038740">
    <property type="entry name" value="BioF2-like_GNAT_dom"/>
</dbReference>
<evidence type="ECO:0000313" key="2">
    <source>
        <dbReference type="EMBL" id="GAA1861194.1"/>
    </source>
</evidence>
<name>A0ABN2NCF9_9PSEU</name>
<organism evidence="2 3">
    <name type="scientific">Pseudonocardia ailaonensis</name>
    <dbReference type="NCBI Taxonomy" id="367279"/>
    <lineage>
        <taxon>Bacteria</taxon>
        <taxon>Bacillati</taxon>
        <taxon>Actinomycetota</taxon>
        <taxon>Actinomycetes</taxon>
        <taxon>Pseudonocardiales</taxon>
        <taxon>Pseudonocardiaceae</taxon>
        <taxon>Pseudonocardia</taxon>
    </lineage>
</organism>
<dbReference type="Proteomes" id="UP001500449">
    <property type="component" value="Unassembled WGS sequence"/>
</dbReference>
<keyword evidence="3" id="KW-1185">Reference proteome</keyword>
<dbReference type="Pfam" id="PF13480">
    <property type="entry name" value="Acetyltransf_6"/>
    <property type="match status" value="1"/>
</dbReference>
<protein>
    <recommendedName>
        <fullName evidence="1">BioF2-like acetyltransferase domain-containing protein</fullName>
    </recommendedName>
</protein>
<feature type="domain" description="BioF2-like acetyltransferase" evidence="1">
    <location>
        <begin position="170"/>
        <end position="312"/>
    </location>
</feature>
<dbReference type="Gene3D" id="3.40.630.30">
    <property type="match status" value="1"/>
</dbReference>
<evidence type="ECO:0000313" key="3">
    <source>
        <dbReference type="Proteomes" id="UP001500449"/>
    </source>
</evidence>
<dbReference type="InterPro" id="IPR016181">
    <property type="entry name" value="Acyl_CoA_acyltransferase"/>
</dbReference>
<accession>A0ABN2NCF9</accession>